<keyword evidence="3 11" id="KW-0812">Transmembrane</keyword>
<comment type="subcellular location">
    <subcellularLocation>
        <location evidence="1">Membrane</location>
        <topology evidence="1">Multi-pass membrane protein</topology>
    </subcellularLocation>
</comment>
<reference evidence="15" key="2">
    <citation type="submission" date="2025-08" db="UniProtKB">
        <authorList>
            <consortium name="RefSeq"/>
        </authorList>
    </citation>
    <scope>IDENTIFICATION</scope>
    <source>
        <strain evidence="15">S238N-H82</strain>
        <tissue evidence="15">Testes</tissue>
    </source>
</reference>
<feature type="domain" description="PLAT" evidence="12">
    <location>
        <begin position="981"/>
        <end position="1098"/>
    </location>
</feature>
<dbReference type="OMA" id="FWTWVEL"/>
<dbReference type="Proteomes" id="UP000001554">
    <property type="component" value="Chromosome 10"/>
</dbReference>
<dbReference type="GO" id="GO:0016020">
    <property type="term" value="C:membrane"/>
    <property type="evidence" value="ECO:0000318"/>
    <property type="project" value="GO_Central"/>
</dbReference>
<dbReference type="Gene3D" id="1.10.287.70">
    <property type="match status" value="1"/>
</dbReference>
<feature type="transmembrane region" description="Helical" evidence="11">
    <location>
        <begin position="1190"/>
        <end position="1211"/>
    </location>
</feature>
<evidence type="ECO:0000256" key="2">
    <source>
        <dbReference type="ARBA" id="ARBA00007200"/>
    </source>
</evidence>
<dbReference type="GO" id="GO:0005509">
    <property type="term" value="F:calcium ion binding"/>
    <property type="evidence" value="ECO:0007669"/>
    <property type="project" value="InterPro"/>
</dbReference>
<name>A0A9J7N2X2_BRAFL</name>
<evidence type="ECO:0000256" key="5">
    <source>
        <dbReference type="ARBA" id="ARBA00022989"/>
    </source>
</evidence>
<feature type="transmembrane region" description="Helical" evidence="11">
    <location>
        <begin position="1749"/>
        <end position="1768"/>
    </location>
</feature>
<protein>
    <submittedName>
        <fullName evidence="15">Polycystic kidney disease protein 1-like 2</fullName>
    </submittedName>
</protein>
<gene>
    <name evidence="15" type="primary">LOC118424998</name>
</gene>
<feature type="transmembrane region" description="Helical" evidence="11">
    <location>
        <begin position="1306"/>
        <end position="1330"/>
    </location>
</feature>
<dbReference type="FunFam" id="2.60.60.20:FF:000019">
    <property type="entry name" value="Uncharacterized protein"/>
    <property type="match status" value="1"/>
</dbReference>
<evidence type="ECO:0000256" key="7">
    <source>
        <dbReference type="ARBA" id="ARBA00023157"/>
    </source>
</evidence>
<dbReference type="Pfam" id="PF01825">
    <property type="entry name" value="GPS"/>
    <property type="match status" value="1"/>
</dbReference>
<feature type="compositionally biased region" description="Basic and acidic residues" evidence="10">
    <location>
        <begin position="1239"/>
        <end position="1251"/>
    </location>
</feature>
<dbReference type="PANTHER" id="PTHR10877">
    <property type="entry name" value="POLYCYSTIN FAMILY MEMBER"/>
    <property type="match status" value="1"/>
</dbReference>
<dbReference type="GO" id="GO:0050982">
    <property type="term" value="P:detection of mechanical stimulus"/>
    <property type="evidence" value="ECO:0000318"/>
    <property type="project" value="GO_Central"/>
</dbReference>
<evidence type="ECO:0000256" key="10">
    <source>
        <dbReference type="SAM" id="MobiDB-lite"/>
    </source>
</evidence>
<evidence type="ECO:0000259" key="12">
    <source>
        <dbReference type="PROSITE" id="PS50095"/>
    </source>
</evidence>
<feature type="transmembrane region" description="Helical" evidence="11">
    <location>
        <begin position="1877"/>
        <end position="1899"/>
    </location>
</feature>
<feature type="transmembrane region" description="Helical" evidence="11">
    <location>
        <begin position="1350"/>
        <end position="1372"/>
    </location>
</feature>
<dbReference type="InterPro" id="IPR002859">
    <property type="entry name" value="PKD/REJ-like"/>
</dbReference>
<evidence type="ECO:0000256" key="4">
    <source>
        <dbReference type="ARBA" id="ARBA00022729"/>
    </source>
</evidence>
<organism evidence="14 15">
    <name type="scientific">Branchiostoma floridae</name>
    <name type="common">Florida lancelet</name>
    <name type="synonym">Amphioxus</name>
    <dbReference type="NCBI Taxonomy" id="7739"/>
    <lineage>
        <taxon>Eukaryota</taxon>
        <taxon>Metazoa</taxon>
        <taxon>Chordata</taxon>
        <taxon>Cephalochordata</taxon>
        <taxon>Leptocardii</taxon>
        <taxon>Amphioxiformes</taxon>
        <taxon>Branchiostomatidae</taxon>
        <taxon>Branchiostoma</taxon>
    </lineage>
</organism>
<evidence type="ECO:0000256" key="3">
    <source>
        <dbReference type="ARBA" id="ARBA00022692"/>
    </source>
</evidence>
<evidence type="ECO:0000256" key="6">
    <source>
        <dbReference type="ARBA" id="ARBA00023136"/>
    </source>
</evidence>
<feature type="region of interest" description="Disordered" evidence="10">
    <location>
        <begin position="1220"/>
        <end position="1252"/>
    </location>
</feature>
<keyword evidence="14" id="KW-1185">Reference proteome</keyword>
<dbReference type="InterPro" id="IPR001024">
    <property type="entry name" value="PLAT/LH2_dom"/>
</dbReference>
<dbReference type="InterPro" id="IPR036392">
    <property type="entry name" value="PLAT/LH2_dom_sf"/>
</dbReference>
<dbReference type="GO" id="GO:0005262">
    <property type="term" value="F:calcium channel activity"/>
    <property type="evidence" value="ECO:0000318"/>
    <property type="project" value="GO_Central"/>
</dbReference>
<evidence type="ECO:0000256" key="11">
    <source>
        <dbReference type="SAM" id="Phobius"/>
    </source>
</evidence>
<dbReference type="GeneID" id="118424998"/>
<feature type="domain" description="GAIN-B" evidence="13">
    <location>
        <begin position="794"/>
        <end position="921"/>
    </location>
</feature>
<dbReference type="InterPro" id="IPR003915">
    <property type="entry name" value="PKD_2"/>
</dbReference>
<feature type="transmembrane region" description="Helical" evidence="11">
    <location>
        <begin position="1463"/>
        <end position="1482"/>
    </location>
</feature>
<keyword evidence="4" id="KW-0732">Signal</keyword>
<comment type="similarity">
    <text evidence="2">Belongs to the polycystin family.</text>
</comment>
<feature type="transmembrane region" description="Helical" evidence="11">
    <location>
        <begin position="936"/>
        <end position="954"/>
    </location>
</feature>
<feature type="transmembrane region" description="Helical" evidence="11">
    <location>
        <begin position="1144"/>
        <end position="1163"/>
    </location>
</feature>
<dbReference type="InterPro" id="IPR000203">
    <property type="entry name" value="GPS"/>
</dbReference>
<dbReference type="PRINTS" id="PR01433">
    <property type="entry name" value="POLYCYSTIN2"/>
</dbReference>
<dbReference type="FunFam" id="1.10.287.70:FF:000333">
    <property type="entry name" value="Uncharacterized protein"/>
    <property type="match status" value="1"/>
</dbReference>
<keyword evidence="6 11" id="KW-0472">Membrane</keyword>
<evidence type="ECO:0000259" key="13">
    <source>
        <dbReference type="PROSITE" id="PS50221"/>
    </source>
</evidence>
<dbReference type="InterPro" id="IPR013122">
    <property type="entry name" value="PKD1_2_channel"/>
</dbReference>
<keyword evidence="8" id="KW-0325">Glycoprotein</keyword>
<evidence type="ECO:0000256" key="1">
    <source>
        <dbReference type="ARBA" id="ARBA00004141"/>
    </source>
</evidence>
<reference evidence="14" key="1">
    <citation type="journal article" date="2020" name="Nat. Ecol. Evol.">
        <title>Deeply conserved synteny resolves early events in vertebrate evolution.</title>
        <authorList>
            <person name="Simakov O."/>
            <person name="Marletaz F."/>
            <person name="Yue J.X."/>
            <person name="O'Connell B."/>
            <person name="Jenkins J."/>
            <person name="Brandt A."/>
            <person name="Calef R."/>
            <person name="Tung C.H."/>
            <person name="Huang T.K."/>
            <person name="Schmutz J."/>
            <person name="Satoh N."/>
            <person name="Yu J.K."/>
            <person name="Putnam N.H."/>
            <person name="Green R.E."/>
            <person name="Rokhsar D.S."/>
        </authorList>
    </citation>
    <scope>NUCLEOTIDE SEQUENCE [LARGE SCALE GENOMIC DNA]</scope>
    <source>
        <strain evidence="14">S238N-H82</strain>
    </source>
</reference>
<dbReference type="InterPro" id="IPR051223">
    <property type="entry name" value="Polycystin"/>
</dbReference>
<sequence length="2035" mass="226374">MKVSVRWTVRQSDTQVLSLEALPDDVITDKLRLSLQPKTLPLGLFMVQVTVTMEVPEVGHTSIGVAQTWLEVIPFPIVARVSGFAARTRPLGHVFVLAALSYHPDCRVPSDQLSYNWTCEAVSYPNPPVTSPGISSCEALLGLGAFSDPDGGVLHFDTSTKPVPLDSVVKVRLTIAADGHDPGHTYIDIHTNGDPSLGQYRLINPSRNNPGDFIAHEMLHLTMGPGVDYSGPNLWSLVEAPADFPGLDWNNDVLLVTEDTLKVRPNVFTVPGYYTVRATNYLNPAYPRIGEYRFLVIRNPVPLRLLQDNPAEIPPDVCSVRPADGVSLVDKFCIVCEDFYDEVGPLKMDVKYKVEPGGIEAATVKFPGESRAAPTDIVLNVFSGWVFYTPMLDIAPGNITVEVLISSADGRSTTIQLDPFFIANPAIEDLIAYTEEFFDSQVGPFYSLLSMRSSAETFSGAVAAASVIAALGGNGDDITEATDMVAANMANVELQDYDGVTGLATTIMLVTAYPEFVSGNAQVHSSMSLKHAFGKLRDLSVNNSLPVEEVNIATAYIFTGATHVFKASEVKALSEQEDGVGFSDMLEKNKEATTTTFQALDVLDDIYLINMMPAYDNDDLFADIYTSKVHLRIKREDPADSSEQLYTVAGASDSFVRVPSFSSLAGDGCLGGETAGVQFLESNFNPFEYSNNSRLVASDVVGLAVKCGNLTLPVSGLSEPIDILTRRENKSLEELMYIFTSSSRLGDISTFHFYARTNMSAMSFSLDFNSSLFPHDVTLWLNKHEPPTPDTYDWTATLPVPEEQLFTVPWMNGSSLASSAYQWLLPEDEIDITDLDVDVYNRTDYFIGVRFGSEVDRASGEIVPFTLYAFETSCVYFQEDVTHLWQSDGCRVGPMSNITHIHCQCDHLTKFAGFVPPNPLNIREAFSANILENPTGLILVLAVFTSYVMGVIWARKADRKDIAKAGVGLLPGHKLNPRKDCQYLITVYTGFRVNAGTTAEITLVLYGSQHESPPLTLRDDSRCLFEQGSVDSFLVSTEEPLGVLTHTRVWHNNAGFSPSWYLSQIVVANRETKVTTYFLSNRWFAIDEGDGKIDRIIPTSVEKDITKFHNLFLAKSSRDMNDGHLWFSVAGRPARSPFTRVQRLSCCLTLLYSTMLTNIMFFGRGDDFDPPEPLRFAGLKINPPISLPQLMIGIQSAAIILPVNLLIAFLFRNSRSGAQKKSTRKKLKPGSGVQPAKSEPGRHRGPKKEETFISDNPDTPSVWYPRGRPVPIQKLRVVQSSLDVDVKESCKTHDNAAHGQKWSLPWWGVFIGWLLVWSASFVAAFFTVLYTLSFGKAKAEAWACTFVTSFVTDLFLVQPVKLVLVAVIFALYTKKPVEDKDPPPTPTGNDEEYVIYNENDSPTKEKSGTSATSWMRYFAINRAADYGTNPKFPAEERSTSPPDEDVLAEARARSAEKRKRRAAVLEVLVFGLFVTVIMLTAYQERSPLAFYMTQNVKEQIMGEGFSDVNDIESFWSWVEDELIPTTRSAEWYNGRTLAADTVLQDMLTHPLDSVQLRQLRLKQGQLCETPKRLQHITPLCTVGFSKLTEDIDDYTQGWIRENETFDTTDPVLCTPTSPTPTSTVDTPVTGADCVSSLLTAEELKTPWKYNHDASLINSFPYFGQHGTYHAGGYNVPLGKTRASGLRVATFLQQRGWLDERTRAVIVELILYNPHANLFSMVTLVVEFTNLGAAYRGAEVVTLRLMQQEAILLLALRAVLAVFILVFVIKEAERLFSRPMEYLKDFWTWVELLVIVIGVATLGVYFNAQSIIDRAAEQWVSSGSVLDLYKSAVNWFQVYTYLLAFLICCGTLKFIRLLRFNSHVYALTMTIRKSSRPVLLFTIIAGIILMAFTQMGNLLFGIKLQDYKNILTSLTSLCTMMLGVFDFDALVDGHWVLGPLMFFSYQVMMQFILLSMFMAILMDVYAEESQDPNTDDLKMVAFIRETTSEAVGKANRSLSTVGKNNSKKTRQAYRPDLDHRRKFATVLKELDEVSKI</sequence>
<keyword evidence="7" id="KW-1015">Disulfide bond</keyword>
<evidence type="ECO:0000256" key="8">
    <source>
        <dbReference type="ARBA" id="ARBA00023180"/>
    </source>
</evidence>
<dbReference type="Gene3D" id="2.60.60.20">
    <property type="entry name" value="PLAT/LH2 domain"/>
    <property type="match status" value="1"/>
</dbReference>
<dbReference type="Pfam" id="PF20519">
    <property type="entry name" value="Polycystin_dom"/>
    <property type="match status" value="1"/>
</dbReference>
<dbReference type="Pfam" id="PF01477">
    <property type="entry name" value="PLAT"/>
    <property type="match status" value="1"/>
</dbReference>
<dbReference type="Pfam" id="PF02010">
    <property type="entry name" value="REJ"/>
    <property type="match status" value="1"/>
</dbReference>
<feature type="transmembrane region" description="Helical" evidence="11">
    <location>
        <begin position="1837"/>
        <end position="1857"/>
    </location>
</feature>
<dbReference type="PANTHER" id="PTHR10877:SF194">
    <property type="entry name" value="LOCATION OF VULVA DEFECTIVE 1"/>
    <property type="match status" value="1"/>
</dbReference>
<dbReference type="Gene3D" id="2.60.220.50">
    <property type="match status" value="1"/>
</dbReference>
<accession>A0A9J7N2X2</accession>
<dbReference type="KEGG" id="bfo:118424998"/>
<dbReference type="InterPro" id="IPR046791">
    <property type="entry name" value="Polycystin_dom"/>
</dbReference>
<dbReference type="InterPro" id="IPR046338">
    <property type="entry name" value="GAIN_dom_sf"/>
</dbReference>
<dbReference type="SUPFAM" id="SSF49723">
    <property type="entry name" value="Lipase/lipooxygenase domain (PLAT/LH2 domain)"/>
    <property type="match status" value="1"/>
</dbReference>
<dbReference type="Pfam" id="PF08016">
    <property type="entry name" value="PKD_channel"/>
    <property type="match status" value="1"/>
</dbReference>
<evidence type="ECO:0000256" key="9">
    <source>
        <dbReference type="PROSITE-ProRule" id="PRU00152"/>
    </source>
</evidence>
<comment type="caution">
    <text evidence="9">Lacks conserved residue(s) required for the propagation of feature annotation.</text>
</comment>
<evidence type="ECO:0000313" key="14">
    <source>
        <dbReference type="Proteomes" id="UP000001554"/>
    </source>
</evidence>
<dbReference type="PROSITE" id="PS50095">
    <property type="entry name" value="PLAT"/>
    <property type="match status" value="1"/>
</dbReference>
<dbReference type="PROSITE" id="PS50221">
    <property type="entry name" value="GAIN_B"/>
    <property type="match status" value="1"/>
</dbReference>
<keyword evidence="5 11" id="KW-1133">Transmembrane helix</keyword>
<dbReference type="SMART" id="SM00303">
    <property type="entry name" value="GPS"/>
    <property type="match status" value="1"/>
</dbReference>
<dbReference type="OrthoDB" id="10049156at2759"/>
<feature type="transmembrane region" description="Helical" evidence="11">
    <location>
        <begin position="1788"/>
        <end position="1807"/>
    </location>
</feature>
<proteinExistence type="inferred from homology"/>
<evidence type="ECO:0000313" key="15">
    <source>
        <dbReference type="RefSeq" id="XP_035689706.1"/>
    </source>
</evidence>
<dbReference type="InterPro" id="IPR057244">
    <property type="entry name" value="GAIN_B"/>
</dbReference>
<dbReference type="SMART" id="SM00308">
    <property type="entry name" value="LH2"/>
    <property type="match status" value="1"/>
</dbReference>
<dbReference type="RefSeq" id="XP_035689706.1">
    <property type="nucleotide sequence ID" value="XM_035833813.1"/>
</dbReference>
<feature type="transmembrane region" description="Helical" evidence="11">
    <location>
        <begin position="1944"/>
        <end position="1965"/>
    </location>
</feature>